<dbReference type="EMBL" id="MJIE01000001">
    <property type="protein sequence ID" value="OLR55279.1"/>
    <property type="molecule type" value="Genomic_DNA"/>
</dbReference>
<reference evidence="1 2" key="1">
    <citation type="journal article" date="2016" name="Appl. Environ. Microbiol.">
        <title>Function and Phylogeny of Bacterial Butyryl Coenzyme A:Acetate Transferases and Their Diversity in the Proximal Colon of Swine.</title>
        <authorList>
            <person name="Trachsel J."/>
            <person name="Bayles D.O."/>
            <person name="Looft T."/>
            <person name="Levine U.Y."/>
            <person name="Allen H.K."/>
        </authorList>
    </citation>
    <scope>NUCLEOTIDE SEQUENCE [LARGE SCALE GENOMIC DNA]</scope>
    <source>
        <strain evidence="1 2">68-3-10</strain>
    </source>
</reference>
<organism evidence="1 2">
    <name type="scientific">Hornefia porci</name>
    <dbReference type="NCBI Taxonomy" id="2652292"/>
    <lineage>
        <taxon>Bacteria</taxon>
        <taxon>Bacillati</taxon>
        <taxon>Bacillota</taxon>
        <taxon>Clostridia</taxon>
        <taxon>Peptostreptococcales</taxon>
        <taxon>Anaerovoracaceae</taxon>
        <taxon>Hornefia</taxon>
    </lineage>
</organism>
<proteinExistence type="predicted"/>
<accession>A0A1Q9JGG1</accession>
<gene>
    <name evidence="1" type="ORF">BHK98_03880</name>
</gene>
<comment type="caution">
    <text evidence="1">The sequence shown here is derived from an EMBL/GenBank/DDBJ whole genome shotgun (WGS) entry which is preliminary data.</text>
</comment>
<evidence type="ECO:0000313" key="2">
    <source>
        <dbReference type="Proteomes" id="UP000187404"/>
    </source>
</evidence>
<name>A0A1Q9JGG1_9FIRM</name>
<dbReference type="RefSeq" id="WP_075712273.1">
    <property type="nucleotide sequence ID" value="NZ_MJIE01000001.1"/>
</dbReference>
<keyword evidence="2" id="KW-1185">Reference proteome</keyword>
<sequence>MITTIKISDDHSVEIDTSVNWLMIYKNQFGHDIMQDLIPLIDTLIDLVNADGEIDFKGLSENTSAYMIEASTVPQILWALARNANDVGAPESFFKWMDSFPLDIILPGMLEPILTSFVSEKNRQRLLEMFQSINPEA</sequence>
<dbReference type="AlphaFoldDB" id="A0A1Q9JGG1"/>
<dbReference type="Proteomes" id="UP000187404">
    <property type="component" value="Unassembled WGS sequence"/>
</dbReference>
<dbReference type="STRING" id="1261640.BHK98_03880"/>
<protein>
    <submittedName>
        <fullName evidence="1">Uncharacterized protein</fullName>
    </submittedName>
</protein>
<evidence type="ECO:0000313" key="1">
    <source>
        <dbReference type="EMBL" id="OLR55279.1"/>
    </source>
</evidence>